<proteinExistence type="inferred from homology"/>
<dbReference type="GO" id="GO:0005506">
    <property type="term" value="F:iron ion binding"/>
    <property type="evidence" value="ECO:0007669"/>
    <property type="project" value="InterPro"/>
</dbReference>
<dbReference type="InterPro" id="IPR017972">
    <property type="entry name" value="Cyt_P450_CS"/>
</dbReference>
<organism evidence="9 10">
    <name type="scientific">Stachybotrys elegans</name>
    <dbReference type="NCBI Taxonomy" id="80388"/>
    <lineage>
        <taxon>Eukaryota</taxon>
        <taxon>Fungi</taxon>
        <taxon>Dikarya</taxon>
        <taxon>Ascomycota</taxon>
        <taxon>Pezizomycotina</taxon>
        <taxon>Sordariomycetes</taxon>
        <taxon>Hypocreomycetidae</taxon>
        <taxon>Hypocreales</taxon>
        <taxon>Stachybotryaceae</taxon>
        <taxon>Stachybotrys</taxon>
    </lineage>
</organism>
<dbReference type="SUPFAM" id="SSF48264">
    <property type="entry name" value="Cytochrome P450"/>
    <property type="match status" value="1"/>
</dbReference>
<keyword evidence="7" id="KW-0560">Oxidoreductase</keyword>
<evidence type="ECO:0000256" key="6">
    <source>
        <dbReference type="PIRSR" id="PIRSR602401-1"/>
    </source>
</evidence>
<keyword evidence="10" id="KW-1185">Reference proteome</keyword>
<feature type="transmembrane region" description="Helical" evidence="8">
    <location>
        <begin position="12"/>
        <end position="31"/>
    </location>
</feature>
<protein>
    <submittedName>
        <fullName evidence="9">Cytochrome P450</fullName>
    </submittedName>
</protein>
<dbReference type="GO" id="GO:0016705">
    <property type="term" value="F:oxidoreductase activity, acting on paired donors, with incorporation or reduction of molecular oxygen"/>
    <property type="evidence" value="ECO:0007669"/>
    <property type="project" value="InterPro"/>
</dbReference>
<comment type="cofactor">
    <cofactor evidence="1 6">
        <name>heme</name>
        <dbReference type="ChEBI" id="CHEBI:30413"/>
    </cofactor>
</comment>
<comment type="similarity">
    <text evidence="7">Belongs to the cytochrome P450 family.</text>
</comment>
<dbReference type="AlphaFoldDB" id="A0A8K0WN43"/>
<evidence type="ECO:0000256" key="3">
    <source>
        <dbReference type="ARBA" id="ARBA00022617"/>
    </source>
</evidence>
<keyword evidence="3 6" id="KW-0349">Heme</keyword>
<dbReference type="Gene3D" id="1.10.630.10">
    <property type="entry name" value="Cytochrome P450"/>
    <property type="match status" value="1"/>
</dbReference>
<keyword evidence="8" id="KW-1133">Transmembrane helix</keyword>
<keyword evidence="5 6" id="KW-0408">Iron</keyword>
<reference evidence="9" key="1">
    <citation type="journal article" date="2021" name="Nat. Commun.">
        <title>Genetic determinants of endophytism in the Arabidopsis root mycobiome.</title>
        <authorList>
            <person name="Mesny F."/>
            <person name="Miyauchi S."/>
            <person name="Thiergart T."/>
            <person name="Pickel B."/>
            <person name="Atanasova L."/>
            <person name="Karlsson M."/>
            <person name="Huettel B."/>
            <person name="Barry K.W."/>
            <person name="Haridas S."/>
            <person name="Chen C."/>
            <person name="Bauer D."/>
            <person name="Andreopoulos W."/>
            <person name="Pangilinan J."/>
            <person name="LaButti K."/>
            <person name="Riley R."/>
            <person name="Lipzen A."/>
            <person name="Clum A."/>
            <person name="Drula E."/>
            <person name="Henrissat B."/>
            <person name="Kohler A."/>
            <person name="Grigoriev I.V."/>
            <person name="Martin F.M."/>
            <person name="Hacquard S."/>
        </authorList>
    </citation>
    <scope>NUCLEOTIDE SEQUENCE</scope>
    <source>
        <strain evidence="9">MPI-CAGE-CH-0235</strain>
    </source>
</reference>
<dbReference type="OrthoDB" id="1470350at2759"/>
<feature type="binding site" description="axial binding residue" evidence="6">
    <location>
        <position position="444"/>
    </location>
    <ligand>
        <name>heme</name>
        <dbReference type="ChEBI" id="CHEBI:30413"/>
    </ligand>
    <ligandPart>
        <name>Fe</name>
        <dbReference type="ChEBI" id="CHEBI:18248"/>
    </ligandPart>
</feature>
<keyword evidence="8" id="KW-0472">Membrane</keyword>
<evidence type="ECO:0000256" key="1">
    <source>
        <dbReference type="ARBA" id="ARBA00001971"/>
    </source>
</evidence>
<dbReference type="Pfam" id="PF00067">
    <property type="entry name" value="p450"/>
    <property type="match status" value="1"/>
</dbReference>
<dbReference type="InterPro" id="IPR036396">
    <property type="entry name" value="Cyt_P450_sf"/>
</dbReference>
<dbReference type="PANTHER" id="PTHR24305">
    <property type="entry name" value="CYTOCHROME P450"/>
    <property type="match status" value="1"/>
</dbReference>
<dbReference type="PRINTS" id="PR00463">
    <property type="entry name" value="EP450I"/>
</dbReference>
<keyword evidence="7" id="KW-0503">Monooxygenase</keyword>
<evidence type="ECO:0000256" key="5">
    <source>
        <dbReference type="ARBA" id="ARBA00023004"/>
    </source>
</evidence>
<keyword evidence="4 6" id="KW-0479">Metal-binding</keyword>
<evidence type="ECO:0000313" key="10">
    <source>
        <dbReference type="Proteomes" id="UP000813444"/>
    </source>
</evidence>
<dbReference type="Proteomes" id="UP000813444">
    <property type="component" value="Unassembled WGS sequence"/>
</dbReference>
<evidence type="ECO:0000313" key="9">
    <source>
        <dbReference type="EMBL" id="KAH7309690.1"/>
    </source>
</evidence>
<dbReference type="PANTHER" id="PTHR24305:SF226">
    <property type="entry name" value="CYTOCHROME P450 MONOOXYGENASE"/>
    <property type="match status" value="1"/>
</dbReference>
<dbReference type="InterPro" id="IPR001128">
    <property type="entry name" value="Cyt_P450"/>
</dbReference>
<evidence type="ECO:0000256" key="4">
    <source>
        <dbReference type="ARBA" id="ARBA00022723"/>
    </source>
</evidence>
<dbReference type="PROSITE" id="PS00086">
    <property type="entry name" value="CYTOCHROME_P450"/>
    <property type="match status" value="1"/>
</dbReference>
<keyword evidence="8" id="KW-0812">Transmembrane</keyword>
<dbReference type="PRINTS" id="PR00385">
    <property type="entry name" value="P450"/>
</dbReference>
<comment type="caution">
    <text evidence="9">The sequence shown here is derived from an EMBL/GenBank/DDBJ whole genome shotgun (WGS) entry which is preliminary data.</text>
</comment>
<dbReference type="InterPro" id="IPR050121">
    <property type="entry name" value="Cytochrome_P450_monoxygenase"/>
</dbReference>
<dbReference type="CDD" id="cd11061">
    <property type="entry name" value="CYP67-like"/>
    <property type="match status" value="1"/>
</dbReference>
<sequence length="509" mass="57757">MSWKDFVPGFPYIAAITATYVLLLSGYRIFLHPLSKYPGPLLAKVSGSYSAFYAVQKRLHLVTRENHVKFGPIIRMGPNKLVFNSVQALHDIYDSDRVTKSQAYLATRLSPSFNIFNAIDEDLHRTKRKVIGQVVSERSMRIFEPTMQGQIDEFIKHLRHCSLESSPVNMTDRCRYLGMDVVGHLAFGYDLETQTSPTNHHLITALGHANWRLNTYIQWSFLAKLHLEVVVVIFYLLKKGSHLRLLDRMMKLREKQEPDAHHDLYSIVAGSTKNSNNEGIPLKDIWAEAFFFFPAGGETSVTAMCSLFFYLSRNPGCYQKLAEEIRSTFQSGEEIKGGAKLSGCRYLRASIDEALRMSPPTPGTLWRQQIAGDNESQPLIIGGHPIPKGVEFGVNTYSIQHNEELFPESFSFKPERWLPDYTPKEQIKEMSRAFASFSLGPRGCAGKAMAYLEISLVMAKVLWNFDFEKAPGELGETGCMHGRKGEYGIQDIFTSDHDGPYLLFRERTE</sequence>
<gene>
    <name evidence="9" type="ORF">B0I35DRAFT_490177</name>
</gene>
<evidence type="ECO:0000256" key="2">
    <source>
        <dbReference type="ARBA" id="ARBA00004685"/>
    </source>
</evidence>
<accession>A0A8K0WN43</accession>
<dbReference type="GO" id="GO:0004497">
    <property type="term" value="F:monooxygenase activity"/>
    <property type="evidence" value="ECO:0007669"/>
    <property type="project" value="UniProtKB-KW"/>
</dbReference>
<name>A0A8K0WN43_9HYPO</name>
<dbReference type="EMBL" id="JAGPNK010000013">
    <property type="protein sequence ID" value="KAH7309690.1"/>
    <property type="molecule type" value="Genomic_DNA"/>
</dbReference>
<evidence type="ECO:0000256" key="8">
    <source>
        <dbReference type="SAM" id="Phobius"/>
    </source>
</evidence>
<dbReference type="InterPro" id="IPR002401">
    <property type="entry name" value="Cyt_P450_E_grp-I"/>
</dbReference>
<dbReference type="GO" id="GO:0020037">
    <property type="term" value="F:heme binding"/>
    <property type="evidence" value="ECO:0007669"/>
    <property type="project" value="InterPro"/>
</dbReference>
<comment type="pathway">
    <text evidence="2">Mycotoxin biosynthesis.</text>
</comment>
<evidence type="ECO:0000256" key="7">
    <source>
        <dbReference type="RuleBase" id="RU000461"/>
    </source>
</evidence>